<reference evidence="1 2" key="1">
    <citation type="submission" date="2020-02" db="EMBL/GenBank/DDBJ databases">
        <title>Pseudomonas Putida W5 Complete Genome Assembly.</title>
        <authorList>
            <person name="Yuan Z.-C."/>
            <person name="Shaw G.A."/>
            <person name="Cusano A.D."/>
            <person name="Caddey B.J."/>
            <person name="Weselowski B.J."/>
        </authorList>
    </citation>
    <scope>NUCLEOTIDE SEQUENCE [LARGE SCALE GENOMIC DNA]</scope>
    <source>
        <strain evidence="1 2">W5</strain>
    </source>
</reference>
<accession>A0A6I6XZJ7</accession>
<evidence type="ECO:0000313" key="1">
    <source>
        <dbReference type="EMBL" id="QHG64671.1"/>
    </source>
</evidence>
<organism evidence="1 2">
    <name type="scientific">Pseudomonas putida</name>
    <name type="common">Arthrobacter siderocapsulatus</name>
    <dbReference type="NCBI Taxonomy" id="303"/>
    <lineage>
        <taxon>Bacteria</taxon>
        <taxon>Pseudomonadati</taxon>
        <taxon>Pseudomonadota</taxon>
        <taxon>Gammaproteobacteria</taxon>
        <taxon>Pseudomonadales</taxon>
        <taxon>Pseudomonadaceae</taxon>
        <taxon>Pseudomonas</taxon>
    </lineage>
</organism>
<name>A0A6I6XZJ7_PSEPU</name>
<dbReference type="Proteomes" id="UP000464480">
    <property type="component" value="Chromosome"/>
</dbReference>
<proteinExistence type="predicted"/>
<protein>
    <submittedName>
        <fullName evidence="1">Uncharacterized protein</fullName>
    </submittedName>
</protein>
<dbReference type="AlphaFoldDB" id="A0A6I6XZJ7"/>
<dbReference type="EMBL" id="CP026115">
    <property type="protein sequence ID" value="QHG64671.1"/>
    <property type="molecule type" value="Genomic_DNA"/>
</dbReference>
<evidence type="ECO:0000313" key="2">
    <source>
        <dbReference type="Proteomes" id="UP000464480"/>
    </source>
</evidence>
<gene>
    <name evidence="1" type="ORF">C2H86_09700</name>
</gene>
<dbReference type="RefSeq" id="WP_159410041.1">
    <property type="nucleotide sequence ID" value="NZ_CP026115.2"/>
</dbReference>
<sequence>MCSTQKAHTIVTKEPGWVWLTARLGLGYLADLRWRRRTARDRRLTLGKALMGKTYPGPGSIIGPAMTSGYIAANHLAWRVEQGRAEVFVDAGLH</sequence>